<proteinExistence type="predicted"/>
<dbReference type="Gene3D" id="3.90.550.10">
    <property type="entry name" value="Spore Coat Polysaccharide Biosynthesis Protein SpsA, Chain A"/>
    <property type="match status" value="1"/>
</dbReference>
<sequence>MVKVSVGVTVYNVEEYLRECLESILNQTFTDFEVIMVDDGSTDNSFSICQEYVAKDSRFKLIHQENKGRGQAGAKNTCLRYMTGEFVTWIDSDDIVDNNYLERLLEVQAKTGADTVKCFRKYIRDGNVYFVQGYEEGINNVDGVAELTKKDGLLNSLDNYLASVEFWGTLAPRELYKGLVLSQGVVLEDQGNKFKLYLRSKKNVLLLDQLYSYRIRKGSLMDDKRGKTPLSKELDHLQDCTYNWDKLMYYVDVTDYDVKEVHEAYMKKLDRIIPSEINLSEEDTEIYREAINRHKLKISKL</sequence>
<dbReference type="EMBL" id="VSUB01000016">
    <property type="protein sequence ID" value="MYY65622.1"/>
    <property type="molecule type" value="Genomic_DNA"/>
</dbReference>
<evidence type="ECO:0000259" key="3">
    <source>
        <dbReference type="Pfam" id="PF00535"/>
    </source>
</evidence>
<dbReference type="InterPro" id="IPR029044">
    <property type="entry name" value="Nucleotide-diphossugar_trans"/>
</dbReference>
<dbReference type="AlphaFoldDB" id="A0A6N9ITD0"/>
<reference evidence="4 5" key="1">
    <citation type="journal article" date="2020" name="Food Funct.">
        <title>Screening of Lactobacillus salivarius strains from the feces of Chinese populations and the evaluation of their effects against intestinal inflammation in mice.</title>
        <authorList>
            <person name="Zhai Q."/>
            <person name="Shen X."/>
            <person name="Cen S."/>
            <person name="Zhang C."/>
            <person name="Tian F."/>
            <person name="Zhao J."/>
            <person name="Zhang H."/>
            <person name="Xue Y."/>
            <person name="Chen W."/>
        </authorList>
    </citation>
    <scope>NUCLEOTIDE SEQUENCE [LARGE SCALE GENOMIC DNA]</scope>
    <source>
        <strain evidence="4 5">FYNDL5_1.scaf</strain>
    </source>
</reference>
<keyword evidence="2 4" id="KW-0808">Transferase</keyword>
<dbReference type="SUPFAM" id="SSF53448">
    <property type="entry name" value="Nucleotide-diphospho-sugar transferases"/>
    <property type="match status" value="1"/>
</dbReference>
<evidence type="ECO:0000256" key="1">
    <source>
        <dbReference type="ARBA" id="ARBA00022676"/>
    </source>
</evidence>
<comment type="caution">
    <text evidence="4">The sequence shown here is derived from an EMBL/GenBank/DDBJ whole genome shotgun (WGS) entry which is preliminary data.</text>
</comment>
<organism evidence="4 5">
    <name type="scientific">Ligilactobacillus salivarius</name>
    <dbReference type="NCBI Taxonomy" id="1624"/>
    <lineage>
        <taxon>Bacteria</taxon>
        <taxon>Bacillati</taxon>
        <taxon>Bacillota</taxon>
        <taxon>Bacilli</taxon>
        <taxon>Lactobacillales</taxon>
        <taxon>Lactobacillaceae</taxon>
        <taxon>Ligilactobacillus</taxon>
    </lineage>
</organism>
<dbReference type="InterPro" id="IPR001173">
    <property type="entry name" value="Glyco_trans_2-like"/>
</dbReference>
<dbReference type="GO" id="GO:0016757">
    <property type="term" value="F:glycosyltransferase activity"/>
    <property type="evidence" value="ECO:0007669"/>
    <property type="project" value="UniProtKB-KW"/>
</dbReference>
<dbReference type="PANTHER" id="PTHR22916:SF51">
    <property type="entry name" value="GLYCOSYLTRANSFERASE EPSH-RELATED"/>
    <property type="match status" value="1"/>
</dbReference>
<evidence type="ECO:0000313" key="5">
    <source>
        <dbReference type="Proteomes" id="UP000471678"/>
    </source>
</evidence>
<keyword evidence="1" id="KW-0328">Glycosyltransferase</keyword>
<dbReference type="Proteomes" id="UP000471678">
    <property type="component" value="Unassembled WGS sequence"/>
</dbReference>
<dbReference type="RefSeq" id="WP_161023028.1">
    <property type="nucleotide sequence ID" value="NZ_VSUB01000016.1"/>
</dbReference>
<dbReference type="CDD" id="cd00761">
    <property type="entry name" value="Glyco_tranf_GTA_type"/>
    <property type="match status" value="1"/>
</dbReference>
<name>A0A6N9ITD0_9LACO</name>
<evidence type="ECO:0000313" key="4">
    <source>
        <dbReference type="EMBL" id="MYY65622.1"/>
    </source>
</evidence>
<gene>
    <name evidence="4" type="ORF">FYL25_09500</name>
</gene>
<accession>A0A6N9ITD0</accession>
<feature type="domain" description="Glycosyltransferase 2-like" evidence="3">
    <location>
        <begin position="5"/>
        <end position="135"/>
    </location>
</feature>
<protein>
    <submittedName>
        <fullName evidence="4">Glycosyltransferase family 2 protein</fullName>
    </submittedName>
</protein>
<dbReference type="Pfam" id="PF00535">
    <property type="entry name" value="Glycos_transf_2"/>
    <property type="match status" value="1"/>
</dbReference>
<dbReference type="PANTHER" id="PTHR22916">
    <property type="entry name" value="GLYCOSYLTRANSFERASE"/>
    <property type="match status" value="1"/>
</dbReference>
<evidence type="ECO:0000256" key="2">
    <source>
        <dbReference type="ARBA" id="ARBA00022679"/>
    </source>
</evidence>